<dbReference type="RefSeq" id="WP_345471666.1">
    <property type="nucleotide sequence ID" value="NZ_CP125942.1"/>
</dbReference>
<evidence type="ECO:0000313" key="2">
    <source>
        <dbReference type="EMBL" id="XAO45820.1"/>
    </source>
</evidence>
<feature type="region of interest" description="Disordered" evidence="1">
    <location>
        <begin position="1"/>
        <end position="23"/>
    </location>
</feature>
<organism evidence="2 3">
    <name type="scientific">Glutamicibacter ectropisis</name>
    <dbReference type="NCBI Taxonomy" id="3046593"/>
    <lineage>
        <taxon>Bacteria</taxon>
        <taxon>Bacillati</taxon>
        <taxon>Actinomycetota</taxon>
        <taxon>Actinomycetes</taxon>
        <taxon>Micrococcales</taxon>
        <taxon>Micrococcaceae</taxon>
        <taxon>Glutamicibacter</taxon>
    </lineage>
</organism>
<evidence type="ECO:0000256" key="1">
    <source>
        <dbReference type="SAM" id="MobiDB-lite"/>
    </source>
</evidence>
<proteinExistence type="predicted"/>
<keyword evidence="3" id="KW-1185">Reference proteome</keyword>
<protein>
    <submittedName>
        <fullName evidence="2">Uncharacterized protein</fullName>
    </submittedName>
</protein>
<sequence length="276" mass="31824">MVGNGRRTRKQQARSEPAQRQSLSTRIAYKDEQEVIDQTAAVRDTNIYFYPSESELGRRVLLALRDGSFKKRERPDFECTSPEALFLLEEMKVDDHVRTGKRRKDRSRSNEAEFVAELQESGLLEIFPNARIVTNVSSGLGTDRDHNYSSYVEHFARNIRKHARNNAHYRAQLAGASLGYLVFDESSAYFESRSEGSAFGLGMVGRPHNWYCDQAFMSIILESGADFIVWMTPYKLMRSQELGYMRLPEMTIIDVGLLRIDEFDTYDLERMKSTEN</sequence>
<dbReference type="AlphaFoldDB" id="A0AAU6WDG8"/>
<name>A0AAU6WDG8_9MICC</name>
<dbReference type="KEGG" id="gey:QMQ05_16030"/>
<dbReference type="EMBL" id="CP125942">
    <property type="protein sequence ID" value="XAO45820.1"/>
    <property type="molecule type" value="Genomic_DNA"/>
</dbReference>
<accession>A0AAU6WDG8</accession>
<evidence type="ECO:0000313" key="3">
    <source>
        <dbReference type="Proteomes" id="UP001486888"/>
    </source>
</evidence>
<dbReference type="Proteomes" id="UP001486888">
    <property type="component" value="Chromosome"/>
</dbReference>
<feature type="compositionally biased region" description="Basic residues" evidence="1">
    <location>
        <begin position="1"/>
        <end position="12"/>
    </location>
</feature>
<gene>
    <name evidence="2" type="ORF">QMQ05_16030</name>
</gene>
<reference evidence="2 3" key="1">
    <citation type="submission" date="2023-05" db="EMBL/GenBank/DDBJ databases">
        <title>Glutamicibacter sp. B1, complete genome.</title>
        <authorList>
            <person name="Long Y.H."/>
            <person name="Fang T."/>
            <person name="Li X.Y."/>
        </authorList>
    </citation>
    <scope>NUCLEOTIDE SEQUENCE [LARGE SCALE GENOMIC DNA]</scope>
    <source>
        <strain evidence="2 3">B1</strain>
    </source>
</reference>